<dbReference type="Proteomes" id="UP000694867">
    <property type="component" value="Unplaced"/>
</dbReference>
<accession>A0AAJ7P9M1</accession>
<organism evidence="1 2">
    <name type="scientific">Galendromus occidentalis</name>
    <name type="common">western predatory mite</name>
    <dbReference type="NCBI Taxonomy" id="34638"/>
    <lineage>
        <taxon>Eukaryota</taxon>
        <taxon>Metazoa</taxon>
        <taxon>Ecdysozoa</taxon>
        <taxon>Arthropoda</taxon>
        <taxon>Chelicerata</taxon>
        <taxon>Arachnida</taxon>
        <taxon>Acari</taxon>
        <taxon>Parasitiformes</taxon>
        <taxon>Mesostigmata</taxon>
        <taxon>Gamasina</taxon>
        <taxon>Phytoseioidea</taxon>
        <taxon>Phytoseiidae</taxon>
        <taxon>Typhlodrominae</taxon>
        <taxon>Galendromus</taxon>
    </lineage>
</organism>
<dbReference type="GeneID" id="100905237"/>
<sequence>MHVTAILCTSARTISRSTVAAQTKPIVKPQSAQINEDRKYRMRPISELQTEKKQVYYKERTIKVLACKDLYPEWKRSKPGWERVNPNGCELDVPFIHTGLDRGRKEAPTIVAIHGSPGTHRDFDGLIPAMDNIGANVIVPTFPDLRYSMQTQNFWHSLEEKTDLLQSYLQALGIHEVDVLICHSSAMYSAIQVALNSSIKVNSLVFFAPAGCRQLTQLSPLPLFHWYNRHFRKPYVQKIMMGLAVGIIKVYSKPSTDTVGTVTSMITMVQSGYDDAEPWCRELHERGVPSLLMYGKRDKLIDVAISEEMAGFIGNPHKETYYVYEGEDDTKAKLAVEGVSNFVLPEVVCFERGSHFAFRKFPGTYNYHVGNFLQRHIREKLGK</sequence>
<proteinExistence type="predicted"/>
<dbReference type="PANTHER" id="PTHR47533:SF4">
    <property type="entry name" value="AB HYDROLASE-1 DOMAIN-CONTAINING PROTEIN"/>
    <property type="match status" value="1"/>
</dbReference>
<dbReference type="PANTHER" id="PTHR47533">
    <property type="entry name" value="PROTEIN CBG21859"/>
    <property type="match status" value="1"/>
</dbReference>
<dbReference type="SUPFAM" id="SSF53474">
    <property type="entry name" value="alpha/beta-Hydrolases"/>
    <property type="match status" value="1"/>
</dbReference>
<gene>
    <name evidence="2" type="primary">LOC100905237</name>
</gene>
<dbReference type="KEGG" id="goe:100905237"/>
<name>A0AAJ7P9M1_9ACAR</name>
<dbReference type="Pfam" id="PF06342">
    <property type="entry name" value="DUF1057"/>
    <property type="match status" value="1"/>
</dbReference>
<dbReference type="Gene3D" id="3.40.50.1820">
    <property type="entry name" value="alpha/beta hydrolase"/>
    <property type="match status" value="1"/>
</dbReference>
<dbReference type="InterPro" id="IPR010463">
    <property type="entry name" value="DUF1057"/>
</dbReference>
<evidence type="ECO:0000313" key="1">
    <source>
        <dbReference type="Proteomes" id="UP000694867"/>
    </source>
</evidence>
<protein>
    <submittedName>
        <fullName evidence="2">Uncharacterized protein F35H12.5</fullName>
    </submittedName>
</protein>
<keyword evidence="1" id="KW-1185">Reference proteome</keyword>
<dbReference type="AlphaFoldDB" id="A0AAJ7P9M1"/>
<evidence type="ECO:0000313" key="2">
    <source>
        <dbReference type="RefSeq" id="XP_018495058.1"/>
    </source>
</evidence>
<reference evidence="2" key="1">
    <citation type="submission" date="2025-08" db="UniProtKB">
        <authorList>
            <consortium name="RefSeq"/>
        </authorList>
    </citation>
    <scope>IDENTIFICATION</scope>
</reference>
<dbReference type="RefSeq" id="XP_018495058.1">
    <property type="nucleotide sequence ID" value="XM_018639542.1"/>
</dbReference>
<dbReference type="InterPro" id="IPR029058">
    <property type="entry name" value="AB_hydrolase_fold"/>
</dbReference>